<dbReference type="Proteomes" id="UP000838821">
    <property type="component" value="Unassembled WGS sequence"/>
</dbReference>
<feature type="domain" description="Na+-translocating membrane potential-generating system MpsC" evidence="1">
    <location>
        <begin position="129"/>
        <end position="230"/>
    </location>
</feature>
<evidence type="ECO:0000313" key="3">
    <source>
        <dbReference type="Proteomes" id="UP000838821"/>
    </source>
</evidence>
<name>A0ABM9CTD9_9BACL</name>
<reference evidence="2" key="1">
    <citation type="submission" date="2022-01" db="EMBL/GenBank/DDBJ databases">
        <authorList>
            <person name="Criscuolo A."/>
        </authorList>
    </citation>
    <scope>NUCLEOTIDE SEQUENCE</scope>
    <source>
        <strain evidence="2">CIP111891</strain>
    </source>
</reference>
<gene>
    <name evidence="2" type="ORF">PAECIP111891_05314</name>
</gene>
<proteinExistence type="predicted"/>
<dbReference type="InterPro" id="IPR018745">
    <property type="entry name" value="MpsC"/>
</dbReference>
<comment type="caution">
    <text evidence="2">The sequence shown here is derived from an EMBL/GenBank/DDBJ whole genome shotgun (WGS) entry which is preliminary data.</text>
</comment>
<evidence type="ECO:0000313" key="2">
    <source>
        <dbReference type="EMBL" id="CAH1222268.1"/>
    </source>
</evidence>
<evidence type="ECO:0000259" key="1">
    <source>
        <dbReference type="Pfam" id="PF10057"/>
    </source>
</evidence>
<dbReference type="Pfam" id="PF10057">
    <property type="entry name" value="MpsC"/>
    <property type="match status" value="2"/>
</dbReference>
<dbReference type="EMBL" id="CAKMMW010000021">
    <property type="protein sequence ID" value="CAH1222268.1"/>
    <property type="molecule type" value="Genomic_DNA"/>
</dbReference>
<protein>
    <recommendedName>
        <fullName evidence="1">Na+-translocating membrane potential-generating system MpsC domain-containing protein</fullName>
    </recommendedName>
</protein>
<feature type="domain" description="Na+-translocating membrane potential-generating system MpsC" evidence="1">
    <location>
        <begin position="5"/>
        <end position="109"/>
    </location>
</feature>
<sequence length="233" mass="27142">MNTTEKQTNFEIAGHVGRLLREAFGKGPESIFVSINRPFVVIYLRSFLSPTERILLKQDQIFSIQNTRDLVMKSLIPEIKAYLLLLAGMQIREFYYDWGLNNHSGVMVGIETDEDRLQACLQERYTGKEELHQEIDTISFQVQKRPEELYSCMINERTLLVIRNGILISIEKELIRIGHEESLKLAKRNLEKNHLHNNSHFADILKSQVIDVFVDWDFHLDKSVIAFILNPSR</sequence>
<accession>A0ABM9CTD9</accession>
<organism evidence="2 3">
    <name type="scientific">Paenibacillus allorhizoplanae</name>
    <dbReference type="NCBI Taxonomy" id="2905648"/>
    <lineage>
        <taxon>Bacteria</taxon>
        <taxon>Bacillati</taxon>
        <taxon>Bacillota</taxon>
        <taxon>Bacilli</taxon>
        <taxon>Bacillales</taxon>
        <taxon>Paenibacillaceae</taxon>
        <taxon>Paenibacillus</taxon>
    </lineage>
</organism>
<keyword evidence="3" id="KW-1185">Reference proteome</keyword>